<evidence type="ECO:0000313" key="4">
    <source>
        <dbReference type="Proteomes" id="UP000318288"/>
    </source>
</evidence>
<dbReference type="InterPro" id="IPR027051">
    <property type="entry name" value="XdhC_Rossmann_dom"/>
</dbReference>
<sequence length="260" mass="28129">MYDYSQTLAKLVADGIPFVAITLVSIRGSAPQVVGAKAIVTKDGLRVGTVGGGKIEAAAIDHGMKLLGSLGQPCELVKWNLQTDVGMTCGGEVQLLFERHIANPWSIAVFGAGHIAQSFVPLLLTMQCRVTCIDPRQEWLDRLPQNHKLQIVCTDDMAGEVERLSDQTYFVLMTRGHASDLPILARILSTFQPPFVGVIGSEQKASILRRELAKQGFEPSVIDSYHCPLGLPIGDNTPAEISISISAQLLQVRDSIAGRK</sequence>
<organism evidence="3 4">
    <name type="scientific">Rubripirellula tenax</name>
    <dbReference type="NCBI Taxonomy" id="2528015"/>
    <lineage>
        <taxon>Bacteria</taxon>
        <taxon>Pseudomonadati</taxon>
        <taxon>Planctomycetota</taxon>
        <taxon>Planctomycetia</taxon>
        <taxon>Pirellulales</taxon>
        <taxon>Pirellulaceae</taxon>
        <taxon>Rubripirellula</taxon>
    </lineage>
</organism>
<reference evidence="3 4" key="1">
    <citation type="submission" date="2019-02" db="EMBL/GenBank/DDBJ databases">
        <title>Deep-cultivation of Planctomycetes and their phenomic and genomic characterization uncovers novel biology.</title>
        <authorList>
            <person name="Wiegand S."/>
            <person name="Jogler M."/>
            <person name="Boedeker C."/>
            <person name="Pinto D."/>
            <person name="Vollmers J."/>
            <person name="Rivas-Marin E."/>
            <person name="Kohn T."/>
            <person name="Peeters S.H."/>
            <person name="Heuer A."/>
            <person name="Rast P."/>
            <person name="Oberbeckmann S."/>
            <person name="Bunk B."/>
            <person name="Jeske O."/>
            <person name="Meyerdierks A."/>
            <person name="Storesund J.E."/>
            <person name="Kallscheuer N."/>
            <person name="Luecker S."/>
            <person name="Lage O.M."/>
            <person name="Pohl T."/>
            <person name="Merkel B.J."/>
            <person name="Hornburger P."/>
            <person name="Mueller R.-W."/>
            <person name="Bruemmer F."/>
            <person name="Labrenz M."/>
            <person name="Spormann A.M."/>
            <person name="Op Den Camp H."/>
            <person name="Overmann J."/>
            <person name="Amann R."/>
            <person name="Jetten M.S.M."/>
            <person name="Mascher T."/>
            <person name="Medema M.H."/>
            <person name="Devos D.P."/>
            <person name="Kaster A.-K."/>
            <person name="Ovreas L."/>
            <person name="Rohde M."/>
            <person name="Galperin M.Y."/>
            <person name="Jogler C."/>
        </authorList>
    </citation>
    <scope>NUCLEOTIDE SEQUENCE [LARGE SCALE GENOMIC DNA]</scope>
    <source>
        <strain evidence="3 4">Poly51</strain>
    </source>
</reference>
<protein>
    <submittedName>
        <fullName evidence="3">XdhC and CoxI family protein</fullName>
    </submittedName>
</protein>
<comment type="caution">
    <text evidence="3">The sequence shown here is derived from an EMBL/GenBank/DDBJ whole genome shotgun (WGS) entry which is preliminary data.</text>
</comment>
<dbReference type="Gene3D" id="3.40.50.720">
    <property type="entry name" value="NAD(P)-binding Rossmann-like Domain"/>
    <property type="match status" value="1"/>
</dbReference>
<accession>A0A5C6EJ25</accession>
<dbReference type="RefSeq" id="WP_146460933.1">
    <property type="nucleotide sequence ID" value="NZ_SJPW01000007.1"/>
</dbReference>
<dbReference type="PANTHER" id="PTHR30388">
    <property type="entry name" value="ALDEHYDE OXIDOREDUCTASE MOLYBDENUM COFACTOR ASSEMBLY PROTEIN"/>
    <property type="match status" value="1"/>
</dbReference>
<dbReference type="PANTHER" id="PTHR30388:SF6">
    <property type="entry name" value="XANTHINE DEHYDROGENASE SUBUNIT A-RELATED"/>
    <property type="match status" value="1"/>
</dbReference>
<dbReference type="AlphaFoldDB" id="A0A5C6EJ25"/>
<dbReference type="OrthoDB" id="9773039at2"/>
<evidence type="ECO:0000259" key="2">
    <source>
        <dbReference type="Pfam" id="PF13478"/>
    </source>
</evidence>
<keyword evidence="4" id="KW-1185">Reference proteome</keyword>
<evidence type="ECO:0000259" key="1">
    <source>
        <dbReference type="Pfam" id="PF02625"/>
    </source>
</evidence>
<dbReference type="Pfam" id="PF13478">
    <property type="entry name" value="XdhC_C"/>
    <property type="match status" value="1"/>
</dbReference>
<gene>
    <name evidence="3" type="ORF">Poly51_50580</name>
</gene>
<dbReference type="EMBL" id="SJPW01000007">
    <property type="protein sequence ID" value="TWU47259.1"/>
    <property type="molecule type" value="Genomic_DNA"/>
</dbReference>
<proteinExistence type="predicted"/>
<feature type="domain" description="XdhC- CoxI" evidence="1">
    <location>
        <begin position="12"/>
        <end position="69"/>
    </location>
</feature>
<dbReference type="InterPro" id="IPR052698">
    <property type="entry name" value="MoCofactor_Util/Proc"/>
</dbReference>
<evidence type="ECO:0000313" key="3">
    <source>
        <dbReference type="EMBL" id="TWU47259.1"/>
    </source>
</evidence>
<name>A0A5C6EJ25_9BACT</name>
<feature type="domain" description="XdhC Rossmann" evidence="2">
    <location>
        <begin position="108"/>
        <end position="249"/>
    </location>
</feature>
<dbReference type="Proteomes" id="UP000318288">
    <property type="component" value="Unassembled WGS sequence"/>
</dbReference>
<dbReference type="InterPro" id="IPR003777">
    <property type="entry name" value="XdhC_CoxI"/>
</dbReference>
<dbReference type="Pfam" id="PF02625">
    <property type="entry name" value="XdhC_CoxI"/>
    <property type="match status" value="1"/>
</dbReference>